<evidence type="ECO:0008006" key="4">
    <source>
        <dbReference type="Google" id="ProtNLM"/>
    </source>
</evidence>
<dbReference type="Proteomes" id="UP000188243">
    <property type="component" value="Chromosome"/>
</dbReference>
<feature type="transmembrane region" description="Helical" evidence="1">
    <location>
        <begin position="81"/>
        <end position="105"/>
    </location>
</feature>
<reference evidence="2 3" key="1">
    <citation type="submission" date="2017-02" db="EMBL/GenBank/DDBJ databases">
        <title>Complete genome sequence of the cold-active Pseudoalteromonas aliena strain EH1 isolated from Arctic seawater.</title>
        <authorList>
            <person name="Kim E."/>
            <person name="Heo E."/>
            <person name="Kim H."/>
            <person name="Kim D."/>
        </authorList>
    </citation>
    <scope>NUCLEOTIDE SEQUENCE [LARGE SCALE GENOMIC DNA]</scope>
    <source>
        <strain evidence="2 3">EH1</strain>
    </source>
</reference>
<keyword evidence="1" id="KW-0812">Transmembrane</keyword>
<name>A0A1Q2GTZ8_9GAMM</name>
<keyword evidence="1" id="KW-1133">Transmembrane helix</keyword>
<dbReference type="AlphaFoldDB" id="A0A1Q2GTZ8"/>
<dbReference type="RefSeq" id="WP_077535314.1">
    <property type="nucleotide sequence ID" value="NZ_CANLYY010000020.1"/>
</dbReference>
<evidence type="ECO:0000313" key="3">
    <source>
        <dbReference type="Proteomes" id="UP000188243"/>
    </source>
</evidence>
<evidence type="ECO:0000313" key="2">
    <source>
        <dbReference type="EMBL" id="AQP98585.1"/>
    </source>
</evidence>
<sequence length="110" mass="11974">MEILIVLLVLFVFTVIPVKVGASFLNIDGATIGVCFFAVILSIIANVLAIGFIGKGFFPSIIALIITGIFFSWLFKTNTVTGFVLATISIVVQFSIVFIAAKFWVLHYPN</sequence>
<feature type="transmembrane region" description="Helical" evidence="1">
    <location>
        <begin position="56"/>
        <end position="75"/>
    </location>
</feature>
<protein>
    <recommendedName>
        <fullName evidence="4">Phage holin family protein</fullName>
    </recommendedName>
</protein>
<accession>A0A1Q2GTZ8</accession>
<feature type="transmembrane region" description="Helical" evidence="1">
    <location>
        <begin position="27"/>
        <end position="49"/>
    </location>
</feature>
<dbReference type="EMBL" id="CP019628">
    <property type="protein sequence ID" value="AQP98585.1"/>
    <property type="molecule type" value="Genomic_DNA"/>
</dbReference>
<proteinExistence type="predicted"/>
<dbReference type="KEGG" id="paln:B0W48_01495"/>
<organism evidence="2 3">
    <name type="scientific">Pseudoalteromonas aliena</name>
    <dbReference type="NCBI Taxonomy" id="247523"/>
    <lineage>
        <taxon>Bacteria</taxon>
        <taxon>Pseudomonadati</taxon>
        <taxon>Pseudomonadota</taxon>
        <taxon>Gammaproteobacteria</taxon>
        <taxon>Alteromonadales</taxon>
        <taxon>Pseudoalteromonadaceae</taxon>
        <taxon>Pseudoalteromonas</taxon>
    </lineage>
</organism>
<keyword evidence="1" id="KW-0472">Membrane</keyword>
<evidence type="ECO:0000256" key="1">
    <source>
        <dbReference type="SAM" id="Phobius"/>
    </source>
</evidence>
<gene>
    <name evidence="2" type="ORF">B0W48_01495</name>
</gene>